<proteinExistence type="predicted"/>
<dbReference type="Gene3D" id="3.40.50.620">
    <property type="entry name" value="HUPs"/>
    <property type="match status" value="1"/>
</dbReference>
<protein>
    <submittedName>
        <fullName evidence="1">ATP-dependent sacrificial sulfur transferase LarE</fullName>
    </submittedName>
</protein>
<accession>A0ABR7EUE1</accession>
<reference evidence="1 2" key="1">
    <citation type="submission" date="2020-08" db="EMBL/GenBank/DDBJ databases">
        <title>Genome public.</title>
        <authorList>
            <person name="Liu C."/>
            <person name="Sun Q."/>
        </authorList>
    </citation>
    <scope>NUCLEOTIDE SEQUENCE [LARGE SCALE GENOMIC DNA]</scope>
    <source>
        <strain evidence="1 2">NSJ-36</strain>
    </source>
</reference>
<dbReference type="GO" id="GO:0016740">
    <property type="term" value="F:transferase activity"/>
    <property type="evidence" value="ECO:0007669"/>
    <property type="project" value="UniProtKB-KW"/>
</dbReference>
<dbReference type="Proteomes" id="UP000647235">
    <property type="component" value="Unassembled WGS sequence"/>
</dbReference>
<dbReference type="CDD" id="cd01990">
    <property type="entry name" value="LarE-like"/>
    <property type="match status" value="1"/>
</dbReference>
<sequence>MNLTGFFKENPKIALGFSGGVDSSYLLYAAAQCGVDIKPYFIKTAFQPEFELEDARRFAKQVGVELTVISHEILSHEEVVKNPANRCYYCKTVLFGLLKERAVSDGYTVLIDGTNASDDVGDRPGMRALKEMQVRSPLRECGLTKMEIRCLSKEAGLFTWNKPAYACLATRIQTGTGIEAEMLKKVEHAEEELFQMGYTDFRVRVFHGAARLQFQPEDMMHAIEKRKEIRERLAPWFDTVLLDMKGREP</sequence>
<dbReference type="Pfam" id="PF03054">
    <property type="entry name" value="tRNA_Me_trans"/>
    <property type="match status" value="1"/>
</dbReference>
<evidence type="ECO:0000313" key="2">
    <source>
        <dbReference type="Proteomes" id="UP000647235"/>
    </source>
</evidence>
<dbReference type="InterPro" id="IPR005232">
    <property type="entry name" value="LarE"/>
</dbReference>
<dbReference type="PIRSF" id="PIRSF006661">
    <property type="entry name" value="PP-lp_UCP006661"/>
    <property type="match status" value="1"/>
</dbReference>
<dbReference type="EMBL" id="JACOOY010000007">
    <property type="protein sequence ID" value="MBC5664976.1"/>
    <property type="molecule type" value="Genomic_DNA"/>
</dbReference>
<dbReference type="SUPFAM" id="SSF52402">
    <property type="entry name" value="Adenine nucleotide alpha hydrolases-like"/>
    <property type="match status" value="1"/>
</dbReference>
<dbReference type="InterPro" id="IPR014729">
    <property type="entry name" value="Rossmann-like_a/b/a_fold"/>
</dbReference>
<gene>
    <name evidence="1" type="primary">larE</name>
    <name evidence="1" type="ORF">H8S07_06750</name>
</gene>
<organism evidence="1 2">
    <name type="scientific">Dorea hominis</name>
    <dbReference type="NCBI Taxonomy" id="2763040"/>
    <lineage>
        <taxon>Bacteria</taxon>
        <taxon>Bacillati</taxon>
        <taxon>Bacillota</taxon>
        <taxon>Clostridia</taxon>
        <taxon>Lachnospirales</taxon>
        <taxon>Lachnospiraceae</taxon>
        <taxon>Dorea</taxon>
    </lineage>
</organism>
<dbReference type="NCBIfam" id="TIGR00268">
    <property type="entry name" value="ATP-dependent sacrificial sulfur transferase LarE"/>
    <property type="match status" value="1"/>
</dbReference>
<keyword evidence="1" id="KW-0808">Transferase</keyword>
<comment type="caution">
    <text evidence="1">The sequence shown here is derived from an EMBL/GenBank/DDBJ whole genome shotgun (WGS) entry which is preliminary data.</text>
</comment>
<dbReference type="InterPro" id="IPR052188">
    <property type="entry name" value="Ni-pincer_cofactor_biosynth"/>
</dbReference>
<name>A0ABR7EUE1_9FIRM</name>
<evidence type="ECO:0000313" key="1">
    <source>
        <dbReference type="EMBL" id="MBC5664976.1"/>
    </source>
</evidence>
<dbReference type="PANTHER" id="PTHR43169:SF2">
    <property type="entry name" value="NAD_GMP SYNTHASE DOMAIN-CONTAINING PROTEIN"/>
    <property type="match status" value="1"/>
</dbReference>
<dbReference type="RefSeq" id="WP_118288757.1">
    <property type="nucleotide sequence ID" value="NZ_JACOOY010000007.1"/>
</dbReference>
<dbReference type="PANTHER" id="PTHR43169">
    <property type="entry name" value="EXSB FAMILY PROTEIN"/>
    <property type="match status" value="1"/>
</dbReference>
<keyword evidence="2" id="KW-1185">Reference proteome</keyword>